<reference evidence="2" key="1">
    <citation type="submission" date="2020-02" db="EMBL/GenBank/DDBJ databases">
        <authorList>
            <person name="Meier V. D."/>
        </authorList>
    </citation>
    <scope>NUCLEOTIDE SEQUENCE</scope>
    <source>
        <strain evidence="2">AVDCRST_MAG56</strain>
    </source>
</reference>
<dbReference type="PANTHER" id="PTHR34821:SF2">
    <property type="entry name" value="INNER MEMBRANE PROTEIN YDCZ"/>
    <property type="match status" value="1"/>
</dbReference>
<evidence type="ECO:0000256" key="1">
    <source>
        <dbReference type="SAM" id="Phobius"/>
    </source>
</evidence>
<evidence type="ECO:0000313" key="2">
    <source>
        <dbReference type="EMBL" id="CAA9321643.1"/>
    </source>
</evidence>
<protein>
    <recommendedName>
        <fullName evidence="3">Integral membrane protein</fullName>
    </recommendedName>
</protein>
<dbReference type="Pfam" id="PF04657">
    <property type="entry name" value="DMT_YdcZ"/>
    <property type="match status" value="1"/>
</dbReference>
<dbReference type="PANTHER" id="PTHR34821">
    <property type="entry name" value="INNER MEMBRANE PROTEIN YDCZ"/>
    <property type="match status" value="1"/>
</dbReference>
<gene>
    <name evidence="2" type="ORF">AVDCRST_MAG56-6970</name>
</gene>
<dbReference type="EMBL" id="CADCTQ010000577">
    <property type="protein sequence ID" value="CAA9321643.1"/>
    <property type="molecule type" value="Genomic_DNA"/>
</dbReference>
<proteinExistence type="predicted"/>
<accession>A0A6J4L561</accession>
<dbReference type="AlphaFoldDB" id="A0A6J4L561"/>
<dbReference type="InterPro" id="IPR006750">
    <property type="entry name" value="YdcZ"/>
</dbReference>
<feature type="transmembrane region" description="Helical" evidence="1">
    <location>
        <begin position="129"/>
        <end position="145"/>
    </location>
</feature>
<keyword evidence="1" id="KW-1133">Transmembrane helix</keyword>
<organism evidence="2">
    <name type="scientific">uncultured Cytophagales bacterium</name>
    <dbReference type="NCBI Taxonomy" id="158755"/>
    <lineage>
        <taxon>Bacteria</taxon>
        <taxon>Pseudomonadati</taxon>
        <taxon>Bacteroidota</taxon>
        <taxon>Sphingobacteriia</taxon>
        <taxon>Sphingobacteriales</taxon>
        <taxon>environmental samples</taxon>
    </lineage>
</organism>
<evidence type="ECO:0008006" key="3">
    <source>
        <dbReference type="Google" id="ProtNLM"/>
    </source>
</evidence>
<feature type="transmembrane region" description="Helical" evidence="1">
    <location>
        <begin position="34"/>
        <end position="58"/>
    </location>
</feature>
<keyword evidence="1" id="KW-0812">Transmembrane</keyword>
<sequence>MYLLLPLVAFAVGMLLPFQAGINAQLKGFLGNPVHAALLSFMVGTTLLVVLTLAMRLPLPSGKTLAGIPWWAWMGGGCCGAIYITMVILLTPRLGASTTFGLIVAGQLIMSMVLDHFGAVGFAIHPINPWRVAGALLLILGVILIRRF</sequence>
<dbReference type="GO" id="GO:0005886">
    <property type="term" value="C:plasma membrane"/>
    <property type="evidence" value="ECO:0007669"/>
    <property type="project" value="TreeGrafter"/>
</dbReference>
<feature type="transmembrane region" description="Helical" evidence="1">
    <location>
        <begin position="70"/>
        <end position="90"/>
    </location>
</feature>
<keyword evidence="1" id="KW-0472">Membrane</keyword>
<name>A0A6J4L561_9SPHI</name>
<feature type="transmembrane region" description="Helical" evidence="1">
    <location>
        <begin position="96"/>
        <end position="117"/>
    </location>
</feature>